<name>A0A3M8C028_9BACL</name>
<keyword evidence="3" id="KW-1185">Reference proteome</keyword>
<protein>
    <recommendedName>
        <fullName evidence="1">Immunity MXAN-0049 protein domain-containing protein</fullName>
    </recommendedName>
</protein>
<dbReference type="AlphaFoldDB" id="A0A3M8C028"/>
<dbReference type="Pfam" id="PF07791">
    <property type="entry name" value="Imm11"/>
    <property type="match status" value="1"/>
</dbReference>
<proteinExistence type="predicted"/>
<dbReference type="EMBL" id="RHHR01000040">
    <property type="protein sequence ID" value="RNB69004.1"/>
    <property type="molecule type" value="Genomic_DNA"/>
</dbReference>
<reference evidence="2 3" key="1">
    <citation type="submission" date="2018-10" db="EMBL/GenBank/DDBJ databases">
        <title>Phylogenomics of Brevibacillus.</title>
        <authorList>
            <person name="Dunlap C."/>
        </authorList>
    </citation>
    <scope>NUCLEOTIDE SEQUENCE [LARGE SCALE GENOMIC DNA]</scope>
    <source>
        <strain evidence="2 3">JCM 12215</strain>
    </source>
</reference>
<organism evidence="2 3">
    <name type="scientific">Brevibacillus invocatus</name>
    <dbReference type="NCBI Taxonomy" id="173959"/>
    <lineage>
        <taxon>Bacteria</taxon>
        <taxon>Bacillati</taxon>
        <taxon>Bacillota</taxon>
        <taxon>Bacilli</taxon>
        <taxon>Bacillales</taxon>
        <taxon>Paenibacillaceae</taxon>
        <taxon>Brevibacillus</taxon>
    </lineage>
</organism>
<evidence type="ECO:0000313" key="2">
    <source>
        <dbReference type="EMBL" id="RNB69004.1"/>
    </source>
</evidence>
<feature type="non-terminal residue" evidence="2">
    <location>
        <position position="1"/>
    </location>
</feature>
<sequence>NYEIDSSNNEELEGYSVCNIYNLVDALDLANSDYTEFELDENEKVLSVKKYALKYSELKEVHLLRLTDDPFGIFVSEIVKKTLNENNITGCDFLEVRVS</sequence>
<evidence type="ECO:0000313" key="3">
    <source>
        <dbReference type="Proteomes" id="UP000282028"/>
    </source>
</evidence>
<accession>A0A3M8C028</accession>
<gene>
    <name evidence="2" type="ORF">EDM52_19360</name>
</gene>
<dbReference type="Proteomes" id="UP000282028">
    <property type="component" value="Unassembled WGS sequence"/>
</dbReference>
<feature type="domain" description="Immunity MXAN-0049 protein" evidence="1">
    <location>
        <begin position="5"/>
        <end position="96"/>
    </location>
</feature>
<dbReference type="InterPro" id="IPR012433">
    <property type="entry name" value="Imm11"/>
</dbReference>
<comment type="caution">
    <text evidence="2">The sequence shown here is derived from an EMBL/GenBank/DDBJ whole genome shotgun (WGS) entry which is preliminary data.</text>
</comment>
<evidence type="ECO:0000259" key="1">
    <source>
        <dbReference type="Pfam" id="PF07791"/>
    </source>
</evidence>
<dbReference type="RefSeq" id="WP_338068333.1">
    <property type="nucleotide sequence ID" value="NZ_RHHR01000040.1"/>
</dbReference>